<sequence>MSWPQRLVESRVTNVHIKAAQIPNPGLKGKKKEEYDKRTKEELERAIQQIPPRTKIHDLCDHRSATPLHYAASNGNLALCEVIIAGMGKDQLFSVDASRKNASSLCSLQE</sequence>
<comment type="caution">
    <text evidence="1">The sequence shown here is derived from an EMBL/GenBank/DDBJ whole genome shotgun (WGS) entry which is preliminary data.</text>
</comment>
<dbReference type="AlphaFoldDB" id="A0AA89BPE2"/>
<name>A0AA89BPE2_PINIB</name>
<dbReference type="Proteomes" id="UP001186944">
    <property type="component" value="Unassembled WGS sequence"/>
</dbReference>
<dbReference type="Gene3D" id="1.25.40.20">
    <property type="entry name" value="Ankyrin repeat-containing domain"/>
    <property type="match status" value="1"/>
</dbReference>
<dbReference type="EMBL" id="VSWD01000010">
    <property type="protein sequence ID" value="KAK3090460.1"/>
    <property type="molecule type" value="Genomic_DNA"/>
</dbReference>
<proteinExistence type="predicted"/>
<gene>
    <name evidence="1" type="ORF">FSP39_012049</name>
</gene>
<accession>A0AA89BPE2</accession>
<dbReference type="SUPFAM" id="SSF48403">
    <property type="entry name" value="Ankyrin repeat"/>
    <property type="match status" value="1"/>
</dbReference>
<dbReference type="InterPro" id="IPR036770">
    <property type="entry name" value="Ankyrin_rpt-contain_sf"/>
</dbReference>
<evidence type="ECO:0000313" key="1">
    <source>
        <dbReference type="EMBL" id="KAK3090460.1"/>
    </source>
</evidence>
<keyword evidence="2" id="KW-1185">Reference proteome</keyword>
<reference evidence="1" key="1">
    <citation type="submission" date="2019-08" db="EMBL/GenBank/DDBJ databases">
        <title>The improved chromosome-level genome for the pearl oyster Pinctada fucata martensii using PacBio sequencing and Hi-C.</title>
        <authorList>
            <person name="Zheng Z."/>
        </authorList>
    </citation>
    <scope>NUCLEOTIDE SEQUENCE</scope>
    <source>
        <strain evidence="1">ZZ-2019</strain>
        <tissue evidence="1">Adductor muscle</tissue>
    </source>
</reference>
<protein>
    <submittedName>
        <fullName evidence="1">Uncharacterized protein</fullName>
    </submittedName>
</protein>
<organism evidence="1 2">
    <name type="scientific">Pinctada imbricata</name>
    <name type="common">Atlantic pearl-oyster</name>
    <name type="synonym">Pinctada martensii</name>
    <dbReference type="NCBI Taxonomy" id="66713"/>
    <lineage>
        <taxon>Eukaryota</taxon>
        <taxon>Metazoa</taxon>
        <taxon>Spiralia</taxon>
        <taxon>Lophotrochozoa</taxon>
        <taxon>Mollusca</taxon>
        <taxon>Bivalvia</taxon>
        <taxon>Autobranchia</taxon>
        <taxon>Pteriomorphia</taxon>
        <taxon>Pterioida</taxon>
        <taxon>Pterioidea</taxon>
        <taxon>Pteriidae</taxon>
        <taxon>Pinctada</taxon>
    </lineage>
</organism>
<evidence type="ECO:0000313" key="2">
    <source>
        <dbReference type="Proteomes" id="UP001186944"/>
    </source>
</evidence>